<dbReference type="PANTHER" id="PTHR12029:SF11">
    <property type="entry name" value="METHYLTRANSFERASE TARBP1-RELATED"/>
    <property type="match status" value="1"/>
</dbReference>
<sequence length="1742" mass="189946">MATSGLASILEGIVLSSDVQTLVASMERQFAESPDLLAAPGAELSCEDASRIRTLFRAAQIILPKLPATEQAAVCRDLLVRFVMPALLLRRAAFEALAPFLARLSWAFPAHMGLPLFRAVVALLESYANSALDTLAWPAASAGAMDTVAPFLQEAITRCLVPAADLLEATPARAATAPAGCDADQVLRVAYMLNSLVVSAPAAGAAVDSASEADLLDHLSQTLLPIVWALCDTTHQPLLKYLCQHIIPGLQRLGTLAPATVVDFSWQTVIHLAGREQAFTRNEAISLMANFIPRYIDLGTVDGDTGRSVIQSDTMRDLLTFGLLSEDSLVSKRSIYLLDHIVTHLNKSGAFTHEQSPNWISPGTPISEAAALWERFFLVFNTFNEATLHLILPLLAYLPRLIQCLPRCWWEILLKMLLENRNPSVRRSAFLHIFQIRLSASQAVPDQAEYSEALSTEMAATMCPQFAAPANWDFLFDHILPQLNDAYFRNRGLGTLVSHFGEMFTDFLLNYMAAQTAPGQQADFSRQLLGAACAKHVQSSAALYVIRMFSSDRLPSAGSLNAWSGQQIHMIATQLADPFYNTTPRKRMLLEWYAFQAVAQCVDPRDMCFGIFTDLLATMESDALFVEGGPVATSFTRWMVSHFPGLAPADHLPEDRPPVDLDSMRPTNRAPVLLERFFAEQNSYASLPAHESAFDDLYGQHRARARGLARLLALLWSPVTHHHLSNALARHYTPEAVARHPIRAALLAACLLGQQQGQGPVARGVGALLADPVIALLEQLLATDPAGQLPFYLNLDEAVIEATEGALAAPGLGLGPRVLGIILPQLRQHAGPMLRRQAADPSSEGESPLPLPDVVGPGQASDYSLATAARIAACTQALGAAVAAAVGEQAIRPVDLLQSTDVPLVAALCAGHLPRPTNEPALAGDRGAMWHVVQKRFFTAKWRCLAGLAPALDGDMATVHRLLSRCAADIPLIYALESVPLVQALSRMLDVCRQVELHAGASERTVPADVLADLVRSATVAVQEVISHARQARPLLEACADLCFHPYLLADPDCVDLVSDSIDLFFELGEGRAGLANPMADRLFAFWAGQPKMANMMTDPPVHPGVMAAIRQAAAAPPVAEGPLDTGGPAPAPAPAPEATLQNIDLYFDHFVRGLLFGPTRSRGGRIEHSTQELLDHEIRLLAPGVQERLYAAGTLWPSVFDRDSMCRARFLSLLVRLRPEVEHERAFAERLAARLLEHNSPPLGSATRYFDNTPVHRHKIRLWQATLVLLDLVTAEPVARDICSQLTTILSKFENSMGVRNLIEWGFIRLLRRFPGMIEEFVCSLYMDYAARPQQVCSMSKVLFQSCRLAAHSLPADEHLALMVRAISVMTPWQVSNNYSIRFVAVHTLQQLYALALSLGYEKASLPADPFAHFTYNNPEIEKHVAKLLEDYFYGEFDAQRDFTLDFIFNRFIFLIGTAPDESISGASFWIIDPRPTTTVASIFGEDSCTPLPVLRGFGGDAPDQAFEDAAQVAPAAGGAADLGTNFQRKTMAPWELMLAADVDQAPILSPTPTTHRVTRDLIVIASLVDKAPNLGGLSRTCEIFGVRLLVVRDIRVRSQAVFRSVSMNSQSWQPMRECAEEDLATYLAELRTEGYSLVGLEQTADSVILGRQTLAGLPSKRIALLLGRESDGIPQHLIPMLDTCLEIPQVGMTRSLNVHVSGAIAIWEITLNNYISTLAAADIMDDEDTNATIGTVASDD</sequence>
<dbReference type="Pfam" id="PF00588">
    <property type="entry name" value="SpoU_methylase"/>
    <property type="match status" value="1"/>
</dbReference>
<dbReference type="STRING" id="691883.A0A058Z6G5"/>
<evidence type="ECO:0000256" key="1">
    <source>
        <dbReference type="ARBA" id="ARBA00022603"/>
    </source>
</evidence>
<keyword evidence="2" id="KW-0808">Transferase</keyword>
<dbReference type="GO" id="GO:0030488">
    <property type="term" value="P:tRNA methylation"/>
    <property type="evidence" value="ECO:0007669"/>
    <property type="project" value="InterPro"/>
</dbReference>
<dbReference type="RefSeq" id="XP_009496693.1">
    <property type="nucleotide sequence ID" value="XM_009498418.1"/>
</dbReference>
<dbReference type="SUPFAM" id="SSF48371">
    <property type="entry name" value="ARM repeat"/>
    <property type="match status" value="1"/>
</dbReference>
<gene>
    <name evidence="5" type="ORF">H696_04538</name>
</gene>
<dbReference type="InterPro" id="IPR016024">
    <property type="entry name" value="ARM-type_fold"/>
</dbReference>
<dbReference type="GO" id="GO:0003723">
    <property type="term" value="F:RNA binding"/>
    <property type="evidence" value="ECO:0007669"/>
    <property type="project" value="InterPro"/>
</dbReference>
<dbReference type="Gene3D" id="3.40.1280.10">
    <property type="match status" value="1"/>
</dbReference>
<keyword evidence="6" id="KW-1185">Reference proteome</keyword>
<proteinExistence type="predicted"/>
<dbReference type="PANTHER" id="PTHR12029">
    <property type="entry name" value="RNA METHYLTRANSFERASE"/>
    <property type="match status" value="1"/>
</dbReference>
<evidence type="ECO:0000259" key="4">
    <source>
        <dbReference type="Pfam" id="PF00588"/>
    </source>
</evidence>
<dbReference type="Proteomes" id="UP000030693">
    <property type="component" value="Unassembled WGS sequence"/>
</dbReference>
<protein>
    <recommendedName>
        <fullName evidence="4">tRNA/rRNA methyltransferase SpoU type domain-containing protein</fullName>
    </recommendedName>
</protein>
<dbReference type="EMBL" id="KB932207">
    <property type="protein sequence ID" value="KCV69122.1"/>
    <property type="molecule type" value="Genomic_DNA"/>
</dbReference>
<evidence type="ECO:0000313" key="5">
    <source>
        <dbReference type="EMBL" id="KCV69122.1"/>
    </source>
</evidence>
<dbReference type="SUPFAM" id="SSF75217">
    <property type="entry name" value="alpha/beta knot"/>
    <property type="match status" value="1"/>
</dbReference>
<dbReference type="InterPro" id="IPR045330">
    <property type="entry name" value="TRM3/TARBP1"/>
</dbReference>
<dbReference type="InterPro" id="IPR001537">
    <property type="entry name" value="SpoU_MeTrfase"/>
</dbReference>
<feature type="region of interest" description="Disordered" evidence="3">
    <location>
        <begin position="833"/>
        <end position="854"/>
    </location>
</feature>
<reference evidence="5" key="1">
    <citation type="submission" date="2013-04" db="EMBL/GenBank/DDBJ databases">
        <title>The Genome Sequence of Fonticula alba ATCC 38817.</title>
        <authorList>
            <consortium name="The Broad Institute Genomics Platform"/>
            <person name="Russ C."/>
            <person name="Cuomo C."/>
            <person name="Burger G."/>
            <person name="Gray M.W."/>
            <person name="Holland P.W.H."/>
            <person name="King N."/>
            <person name="Lang F.B.F."/>
            <person name="Roger A.J."/>
            <person name="Ruiz-Trillo I."/>
            <person name="Brown M."/>
            <person name="Walker B."/>
            <person name="Young S."/>
            <person name="Zeng Q."/>
            <person name="Gargeya S."/>
            <person name="Fitzgerald M."/>
            <person name="Haas B."/>
            <person name="Abouelleil A."/>
            <person name="Allen A.W."/>
            <person name="Alvarado L."/>
            <person name="Arachchi H.M."/>
            <person name="Berlin A.M."/>
            <person name="Chapman S.B."/>
            <person name="Gainer-Dewar J."/>
            <person name="Goldberg J."/>
            <person name="Griggs A."/>
            <person name="Gujja S."/>
            <person name="Hansen M."/>
            <person name="Howarth C."/>
            <person name="Imamovic A."/>
            <person name="Ireland A."/>
            <person name="Larimer J."/>
            <person name="McCowan C."/>
            <person name="Murphy C."/>
            <person name="Pearson M."/>
            <person name="Poon T.W."/>
            <person name="Priest M."/>
            <person name="Roberts A."/>
            <person name="Saif S."/>
            <person name="Shea T."/>
            <person name="Sisk P."/>
            <person name="Sykes S."/>
            <person name="Wortman J."/>
            <person name="Nusbaum C."/>
            <person name="Birren B."/>
        </authorList>
    </citation>
    <scope>NUCLEOTIDE SEQUENCE [LARGE SCALE GENOMIC DNA]</scope>
    <source>
        <strain evidence="5">ATCC 38817</strain>
    </source>
</reference>
<dbReference type="GeneID" id="20529263"/>
<accession>A0A058Z6G5</accession>
<keyword evidence="1" id="KW-0489">Methyltransferase</keyword>
<dbReference type="InterPro" id="IPR029028">
    <property type="entry name" value="Alpha/beta_knot_MTases"/>
</dbReference>
<dbReference type="eggNOG" id="KOG0839">
    <property type="taxonomic scope" value="Eukaryota"/>
</dbReference>
<dbReference type="GO" id="GO:0016423">
    <property type="term" value="F:tRNA (guanine) methyltransferase activity"/>
    <property type="evidence" value="ECO:0007669"/>
    <property type="project" value="InterPro"/>
</dbReference>
<organism evidence="5">
    <name type="scientific">Fonticula alba</name>
    <name type="common">Slime mold</name>
    <dbReference type="NCBI Taxonomy" id="691883"/>
    <lineage>
        <taxon>Eukaryota</taxon>
        <taxon>Rotosphaerida</taxon>
        <taxon>Fonticulaceae</taxon>
        <taxon>Fonticula</taxon>
    </lineage>
</organism>
<feature type="domain" description="tRNA/rRNA methyltransferase SpoU type" evidence="4">
    <location>
        <begin position="1563"/>
        <end position="1708"/>
    </location>
</feature>
<evidence type="ECO:0000256" key="3">
    <source>
        <dbReference type="SAM" id="MobiDB-lite"/>
    </source>
</evidence>
<name>A0A058Z6G5_FONAL</name>
<dbReference type="InterPro" id="IPR044748">
    <property type="entry name" value="Trm3/TARBP1_C"/>
</dbReference>
<evidence type="ECO:0000313" key="6">
    <source>
        <dbReference type="Proteomes" id="UP000030693"/>
    </source>
</evidence>
<dbReference type="OrthoDB" id="241340at2759"/>
<dbReference type="InterPro" id="IPR029026">
    <property type="entry name" value="tRNA_m1G_MTases_N"/>
</dbReference>
<dbReference type="CDD" id="cd18091">
    <property type="entry name" value="SpoU-like_TRM3-like"/>
    <property type="match status" value="1"/>
</dbReference>
<evidence type="ECO:0000256" key="2">
    <source>
        <dbReference type="ARBA" id="ARBA00022679"/>
    </source>
</evidence>